<keyword evidence="7" id="KW-0227">DNA damage</keyword>
<keyword evidence="15" id="KW-1185">Reference proteome</keyword>
<dbReference type="EMBL" id="CP002130">
    <property type="protein sequence ID" value="AEI88778.1"/>
    <property type="molecule type" value="Genomic_DNA"/>
</dbReference>
<dbReference type="Pfam" id="PF03167">
    <property type="entry name" value="UDG"/>
    <property type="match status" value="1"/>
</dbReference>
<evidence type="ECO:0000256" key="12">
    <source>
        <dbReference type="SAM" id="MobiDB-lite"/>
    </source>
</evidence>
<dbReference type="NCBIfam" id="TIGR00758">
    <property type="entry name" value="UDG_fam4"/>
    <property type="match status" value="1"/>
</dbReference>
<comment type="catalytic activity">
    <reaction evidence="1">
        <text>Hydrolyzes single-stranded DNA or mismatched double-stranded DNA and polynucleotides, releasing free uracil.</text>
        <dbReference type="EC" id="3.2.2.27"/>
    </reaction>
</comment>
<dbReference type="Gene3D" id="3.40.470.10">
    <property type="entry name" value="Uracil-DNA glycosylase-like domain"/>
    <property type="match status" value="1"/>
</dbReference>
<dbReference type="SMART" id="SM00986">
    <property type="entry name" value="UDG"/>
    <property type="match status" value="1"/>
</dbReference>
<dbReference type="AlphaFoldDB" id="F7XVS9"/>
<evidence type="ECO:0000259" key="13">
    <source>
        <dbReference type="SMART" id="SM00986"/>
    </source>
</evidence>
<proteinExistence type="inferred from homology"/>
<evidence type="ECO:0000256" key="9">
    <source>
        <dbReference type="ARBA" id="ARBA00023004"/>
    </source>
</evidence>
<keyword evidence="5" id="KW-0004">4Fe-4S</keyword>
<dbReference type="STRING" id="696127.midi_00471"/>
<organism evidence="14 15">
    <name type="scientific">Midichloria mitochondrii (strain IricVA)</name>
    <dbReference type="NCBI Taxonomy" id="696127"/>
    <lineage>
        <taxon>Bacteria</taxon>
        <taxon>Pseudomonadati</taxon>
        <taxon>Pseudomonadota</taxon>
        <taxon>Alphaproteobacteria</taxon>
        <taxon>Rickettsiales</taxon>
        <taxon>Candidatus Midichloriaceae</taxon>
        <taxon>Candidatus Midichloria</taxon>
    </lineage>
</organism>
<evidence type="ECO:0000256" key="4">
    <source>
        <dbReference type="ARBA" id="ARBA00019403"/>
    </source>
</evidence>
<dbReference type="PANTHER" id="PTHR33693">
    <property type="entry name" value="TYPE-5 URACIL-DNA GLYCOSYLASE"/>
    <property type="match status" value="1"/>
</dbReference>
<dbReference type="SUPFAM" id="SSF52141">
    <property type="entry name" value="Uracil-DNA glycosylase-like"/>
    <property type="match status" value="1"/>
</dbReference>
<dbReference type="GO" id="GO:0006281">
    <property type="term" value="P:DNA repair"/>
    <property type="evidence" value="ECO:0007669"/>
    <property type="project" value="UniProtKB-KW"/>
</dbReference>
<evidence type="ECO:0000313" key="14">
    <source>
        <dbReference type="EMBL" id="AEI88778.1"/>
    </source>
</evidence>
<accession>F7XVS9</accession>
<evidence type="ECO:0000256" key="11">
    <source>
        <dbReference type="ARBA" id="ARBA00023204"/>
    </source>
</evidence>
<dbReference type="GO" id="GO:0004844">
    <property type="term" value="F:uracil DNA N-glycosylase activity"/>
    <property type="evidence" value="ECO:0007669"/>
    <property type="project" value="UniProtKB-EC"/>
</dbReference>
<evidence type="ECO:0000256" key="10">
    <source>
        <dbReference type="ARBA" id="ARBA00023014"/>
    </source>
</evidence>
<dbReference type="HOGENOM" id="CLU_044815_1_0_5"/>
<dbReference type="InterPro" id="IPR051536">
    <property type="entry name" value="UDG_Type-4/5"/>
</dbReference>
<feature type="compositionally biased region" description="Polar residues" evidence="12">
    <location>
        <begin position="26"/>
        <end position="38"/>
    </location>
</feature>
<keyword evidence="6" id="KW-0479">Metal-binding</keyword>
<evidence type="ECO:0000313" key="15">
    <source>
        <dbReference type="Proteomes" id="UP000006639"/>
    </source>
</evidence>
<dbReference type="CDD" id="cd10030">
    <property type="entry name" value="UDG-F4_TTUDGA_SPO1dp_like"/>
    <property type="match status" value="1"/>
</dbReference>
<feature type="region of interest" description="Disordered" evidence="12">
    <location>
        <begin position="22"/>
        <end position="62"/>
    </location>
</feature>
<evidence type="ECO:0000256" key="7">
    <source>
        <dbReference type="ARBA" id="ARBA00022763"/>
    </source>
</evidence>
<dbReference type="GO" id="GO:0051539">
    <property type="term" value="F:4 iron, 4 sulfur cluster binding"/>
    <property type="evidence" value="ECO:0007669"/>
    <property type="project" value="UniProtKB-KW"/>
</dbReference>
<dbReference type="OrthoDB" id="5290748at2"/>
<name>F7XVS9_MIDMI</name>
<evidence type="ECO:0000256" key="2">
    <source>
        <dbReference type="ARBA" id="ARBA00006521"/>
    </source>
</evidence>
<gene>
    <name evidence="14" type="ordered locus">midi_00471</name>
</gene>
<keyword evidence="14" id="KW-0326">Glycosidase</keyword>
<evidence type="ECO:0000256" key="6">
    <source>
        <dbReference type="ARBA" id="ARBA00022723"/>
    </source>
</evidence>
<dbReference type="SMART" id="SM00987">
    <property type="entry name" value="UreE_C"/>
    <property type="match status" value="1"/>
</dbReference>
<dbReference type="InterPro" id="IPR005122">
    <property type="entry name" value="Uracil-DNA_glycosylase-like"/>
</dbReference>
<dbReference type="GO" id="GO:0046872">
    <property type="term" value="F:metal ion binding"/>
    <property type="evidence" value="ECO:0007669"/>
    <property type="project" value="UniProtKB-KW"/>
</dbReference>
<dbReference type="PANTHER" id="PTHR33693:SF1">
    <property type="entry name" value="TYPE-4 URACIL-DNA GLYCOSYLASE"/>
    <property type="match status" value="1"/>
</dbReference>
<dbReference type="InterPro" id="IPR036895">
    <property type="entry name" value="Uracil-DNA_glycosylase-like_sf"/>
</dbReference>
<reference evidence="14 15" key="1">
    <citation type="journal article" date="2011" name="Mol. Biol. Evol.">
        <title>Phylogenomic evidence for the presence of a flagellum and cbb3 oxidase in the free-living mitochondrial ancestor.</title>
        <authorList>
            <person name="Sassera D."/>
            <person name="Lo N."/>
            <person name="Epis S."/>
            <person name="D'Auria G."/>
            <person name="Montagna M."/>
            <person name="Comandatore F."/>
            <person name="Horner D."/>
            <person name="Pereto J."/>
            <person name="Luciano A.M."/>
            <person name="Franciosi F."/>
            <person name="Ferri E."/>
            <person name="Crotti E."/>
            <person name="Bazzocchi C."/>
            <person name="Daffonchio D."/>
            <person name="Sacchi L."/>
            <person name="Moya A."/>
            <person name="Latorre A."/>
            <person name="Bandi C."/>
        </authorList>
    </citation>
    <scope>NUCLEOTIDE SEQUENCE [LARGE SCALE GENOMIC DNA]</scope>
    <source>
        <strain evidence="14 15">IricVA</strain>
    </source>
</reference>
<dbReference type="RefSeq" id="WP_013950990.1">
    <property type="nucleotide sequence ID" value="NC_015722.1"/>
</dbReference>
<dbReference type="KEGG" id="mmn:midi_00471"/>
<sequence length="265" mass="30029">MAISKKDRELLSLYQRSGSDLFLEETPQNRQSPSASSRITKRKHKRIASQQPVKSESYTERSASRIMADNSDNFQELCEAIKKFDGCEIKEAAINTVIYDGQVDAKIMVVGEAPGANEDEQGIPFCGQSGKLLDNIFKTIGLSRKENLFITNTVFWRPPGNRRPTPEEIDACRPFLEKMIFLLQPKLIIIVGSTAIESLLRIKSVSMNSLRTQNHLYSNCYLGSNTTEATAIFHPAYLLRQPAQKKAMWFDILKISKMIRPFISY</sequence>
<evidence type="ECO:0000256" key="5">
    <source>
        <dbReference type="ARBA" id="ARBA00022485"/>
    </source>
</evidence>
<keyword evidence="8 14" id="KW-0378">Hydrolase</keyword>
<comment type="similarity">
    <text evidence="2">Belongs to the uracil-DNA glycosylase (UDG) superfamily. Type 4 (UDGa) family.</text>
</comment>
<dbReference type="Proteomes" id="UP000006639">
    <property type="component" value="Chromosome"/>
</dbReference>
<keyword evidence="11" id="KW-0234">DNA repair</keyword>
<keyword evidence="9" id="KW-0408">Iron</keyword>
<evidence type="ECO:0000256" key="1">
    <source>
        <dbReference type="ARBA" id="ARBA00001400"/>
    </source>
</evidence>
<evidence type="ECO:0000256" key="8">
    <source>
        <dbReference type="ARBA" id="ARBA00022801"/>
    </source>
</evidence>
<protein>
    <recommendedName>
        <fullName evidence="4">Type-4 uracil-DNA glycosylase</fullName>
        <ecNumber evidence="3">3.2.2.27</ecNumber>
    </recommendedName>
</protein>
<dbReference type="EC" id="3.2.2.27" evidence="3"/>
<keyword evidence="10" id="KW-0411">Iron-sulfur</keyword>
<dbReference type="InterPro" id="IPR005273">
    <property type="entry name" value="Ura-DNA_glyco_family4"/>
</dbReference>
<evidence type="ECO:0000256" key="3">
    <source>
        <dbReference type="ARBA" id="ARBA00012030"/>
    </source>
</evidence>
<feature type="domain" description="Uracil-DNA glycosylase-like" evidence="13">
    <location>
        <begin position="98"/>
        <end position="253"/>
    </location>
</feature>